<sequence>MPVVHVSWSKGMSVFLTQAKGQDKFVKKSPPMGSIFLQNLVPAKH</sequence>
<reference evidence="1 2" key="1">
    <citation type="submission" date="2017-04" db="EMBL/GenBank/DDBJ databases">
        <authorList>
            <person name="Afonso C.L."/>
            <person name="Miller P.J."/>
            <person name="Scott M.A."/>
            <person name="Spackman E."/>
            <person name="Goraichik I."/>
            <person name="Dimitrov K.M."/>
            <person name="Suarez D.L."/>
            <person name="Swayne D.E."/>
        </authorList>
    </citation>
    <scope>NUCLEOTIDE SEQUENCE [LARGE SCALE GENOMIC DNA]</scope>
    <source>
        <strain evidence="1 2">DSM 22418</strain>
    </source>
</reference>
<name>A0A1X7KDD1_9SPHI</name>
<dbReference type="Proteomes" id="UP000192980">
    <property type="component" value="Unassembled WGS sequence"/>
</dbReference>
<evidence type="ECO:0000313" key="2">
    <source>
        <dbReference type="Proteomes" id="UP000192980"/>
    </source>
</evidence>
<keyword evidence="2" id="KW-1185">Reference proteome</keyword>
<proteinExistence type="predicted"/>
<accession>A0A1X7KDD1</accession>
<gene>
    <name evidence="1" type="ORF">SAMN05660862_2757</name>
</gene>
<protein>
    <submittedName>
        <fullName evidence="1">Uncharacterized protein</fullName>
    </submittedName>
</protein>
<organism evidence="1 2">
    <name type="scientific">Sphingobacterium psychroaquaticum</name>
    <dbReference type="NCBI Taxonomy" id="561061"/>
    <lineage>
        <taxon>Bacteria</taxon>
        <taxon>Pseudomonadati</taxon>
        <taxon>Bacteroidota</taxon>
        <taxon>Sphingobacteriia</taxon>
        <taxon>Sphingobacteriales</taxon>
        <taxon>Sphingobacteriaceae</taxon>
        <taxon>Sphingobacterium</taxon>
    </lineage>
</organism>
<evidence type="ECO:0000313" key="1">
    <source>
        <dbReference type="EMBL" id="SMG39242.1"/>
    </source>
</evidence>
<dbReference type="EMBL" id="FXAU01000005">
    <property type="protein sequence ID" value="SMG39242.1"/>
    <property type="molecule type" value="Genomic_DNA"/>
</dbReference>
<dbReference type="STRING" id="561061.SAMN05660862_2757"/>
<dbReference type="AlphaFoldDB" id="A0A1X7KDD1"/>